<evidence type="ECO:0000313" key="1">
    <source>
        <dbReference type="EMBL" id="GBM37076.1"/>
    </source>
</evidence>
<comment type="caution">
    <text evidence="1">The sequence shown here is derived from an EMBL/GenBank/DDBJ whole genome shotgun (WGS) entry which is preliminary data.</text>
</comment>
<proteinExistence type="predicted"/>
<organism evidence="1 2">
    <name type="scientific">Araneus ventricosus</name>
    <name type="common">Orbweaver spider</name>
    <name type="synonym">Epeira ventricosa</name>
    <dbReference type="NCBI Taxonomy" id="182803"/>
    <lineage>
        <taxon>Eukaryota</taxon>
        <taxon>Metazoa</taxon>
        <taxon>Ecdysozoa</taxon>
        <taxon>Arthropoda</taxon>
        <taxon>Chelicerata</taxon>
        <taxon>Arachnida</taxon>
        <taxon>Araneae</taxon>
        <taxon>Araneomorphae</taxon>
        <taxon>Entelegynae</taxon>
        <taxon>Araneoidea</taxon>
        <taxon>Araneidae</taxon>
        <taxon>Araneus</taxon>
    </lineage>
</organism>
<name>A0A4Y2F9C9_ARAVE</name>
<reference evidence="1 2" key="1">
    <citation type="journal article" date="2019" name="Sci. Rep.">
        <title>Orb-weaving spider Araneus ventricosus genome elucidates the spidroin gene catalogue.</title>
        <authorList>
            <person name="Kono N."/>
            <person name="Nakamura H."/>
            <person name="Ohtoshi R."/>
            <person name="Moran D.A.P."/>
            <person name="Shinohara A."/>
            <person name="Yoshida Y."/>
            <person name="Fujiwara M."/>
            <person name="Mori M."/>
            <person name="Tomita M."/>
            <person name="Arakawa K."/>
        </authorList>
    </citation>
    <scope>NUCLEOTIDE SEQUENCE [LARGE SCALE GENOMIC DNA]</scope>
</reference>
<dbReference type="AlphaFoldDB" id="A0A4Y2F9C9"/>
<dbReference type="EMBL" id="BGPR01000828">
    <property type="protein sequence ID" value="GBM37076.1"/>
    <property type="molecule type" value="Genomic_DNA"/>
</dbReference>
<accession>A0A4Y2F9C9</accession>
<protein>
    <submittedName>
        <fullName evidence="1">Uncharacterized protein</fullName>
    </submittedName>
</protein>
<gene>
    <name evidence="1" type="ORF">AVEN_138129_1</name>
</gene>
<evidence type="ECO:0000313" key="2">
    <source>
        <dbReference type="Proteomes" id="UP000499080"/>
    </source>
</evidence>
<sequence>MVFILLYHFEDFSCRMEDGKEERGTDIIVRKRNPPSIRTLSIKALSGVTSLHGLSALGPASESVDPYRTRKLSKEVYFSEDIRCKPTKTETNFRIKNRR</sequence>
<dbReference type="Proteomes" id="UP000499080">
    <property type="component" value="Unassembled WGS sequence"/>
</dbReference>
<keyword evidence="2" id="KW-1185">Reference proteome</keyword>